<organism evidence="2 3">
    <name type="scientific">Paspalum notatum var. saurae</name>
    <dbReference type="NCBI Taxonomy" id="547442"/>
    <lineage>
        <taxon>Eukaryota</taxon>
        <taxon>Viridiplantae</taxon>
        <taxon>Streptophyta</taxon>
        <taxon>Embryophyta</taxon>
        <taxon>Tracheophyta</taxon>
        <taxon>Spermatophyta</taxon>
        <taxon>Magnoliopsida</taxon>
        <taxon>Liliopsida</taxon>
        <taxon>Poales</taxon>
        <taxon>Poaceae</taxon>
        <taxon>PACMAD clade</taxon>
        <taxon>Panicoideae</taxon>
        <taxon>Andropogonodae</taxon>
        <taxon>Paspaleae</taxon>
        <taxon>Paspalinae</taxon>
        <taxon>Paspalum</taxon>
    </lineage>
</organism>
<keyword evidence="3" id="KW-1185">Reference proteome</keyword>
<reference evidence="2 3" key="1">
    <citation type="submission" date="2024-02" db="EMBL/GenBank/DDBJ databases">
        <title>High-quality chromosome-scale genome assembly of Pensacola bahiagrass (Paspalum notatum Flugge var. saurae).</title>
        <authorList>
            <person name="Vega J.M."/>
            <person name="Podio M."/>
            <person name="Orjuela J."/>
            <person name="Siena L.A."/>
            <person name="Pessino S.C."/>
            <person name="Combes M.C."/>
            <person name="Mariac C."/>
            <person name="Albertini E."/>
            <person name="Pupilli F."/>
            <person name="Ortiz J.P.A."/>
            <person name="Leblanc O."/>
        </authorList>
    </citation>
    <scope>NUCLEOTIDE SEQUENCE [LARGE SCALE GENOMIC DNA]</scope>
    <source>
        <strain evidence="2">R1</strain>
        <tissue evidence="2">Leaf</tissue>
    </source>
</reference>
<dbReference type="EMBL" id="CP144751">
    <property type="protein sequence ID" value="WVZ87213.1"/>
    <property type="molecule type" value="Genomic_DNA"/>
</dbReference>
<dbReference type="AlphaFoldDB" id="A0AAQ3U8A7"/>
<proteinExistence type="predicted"/>
<evidence type="ECO:0000313" key="2">
    <source>
        <dbReference type="EMBL" id="WVZ87213.1"/>
    </source>
</evidence>
<evidence type="ECO:0000313" key="3">
    <source>
        <dbReference type="Proteomes" id="UP001341281"/>
    </source>
</evidence>
<dbReference type="InterPro" id="IPR011676">
    <property type="entry name" value="DUF1618"/>
</dbReference>
<gene>
    <name evidence="2" type="ORF">U9M48_033888</name>
</gene>
<dbReference type="PANTHER" id="PTHR33074">
    <property type="entry name" value="EXPRESSED PROTEIN-RELATED"/>
    <property type="match status" value="1"/>
</dbReference>
<feature type="domain" description="DUF1618" evidence="1">
    <location>
        <begin position="221"/>
        <end position="368"/>
    </location>
</feature>
<accession>A0AAQ3U8A7</accession>
<evidence type="ECO:0000259" key="1">
    <source>
        <dbReference type="Pfam" id="PF07762"/>
    </source>
</evidence>
<dbReference type="PANTHER" id="PTHR33074:SF125">
    <property type="entry name" value="DUF1618 DOMAIN-CONTAINING PROTEIN"/>
    <property type="match status" value="1"/>
</dbReference>
<name>A0AAQ3U8A7_PASNO</name>
<dbReference type="Proteomes" id="UP001341281">
    <property type="component" value="Chromosome 07"/>
</dbReference>
<sequence>MQMSSSYYYDSRRSLVANASLHPPIHSDGADARAAAAAAAAGTMASVLLDRRAYIDGRTNGTTAYSKTMGGHSISVTFWLQRPPGISCFSVYCPDLNPGDFADEPAGTPPSLELLKHLGHSCIFPSSAVGLRRCRTPELDDSLPTLRSHGSKDNGFYIAATLRYAAGMDPGHYDLHTYDSRTKEWATKTALLRQEQELGHHSSHCSTKVIVIGGKAGTMGWIDLKEGILFCDVLLQDHTVPLCYIALPEPLVPDRKLPRDIAVIGGRIKYVEHQTHVRPGSAIGRSFNVDGWTAATWRRKATTTKSLEKGSWQPICKVSASQISTEKKSAQFELLPKLLDDQGISQPTLERLYTAHPMLSLHQDNLVYFMTKIDPENGKKAWVLAVDTKKKTLQGVAELDVPRTVGMLFGYMCSRISEHLHTAPVWDPHARWPTRSDPNAPHVMSREEGMSLRYLVAESGTVLLTKLRSSERKDLREQAVELSDSTQMGVAMLTSDENDDCSRIRQNSMSKPMSHVIEKITMNNKWYNPESE</sequence>
<protein>
    <recommendedName>
        <fullName evidence="1">DUF1618 domain-containing protein</fullName>
    </recommendedName>
</protein>
<dbReference type="Pfam" id="PF07762">
    <property type="entry name" value="DUF1618"/>
    <property type="match status" value="1"/>
</dbReference>